<evidence type="ECO:0008006" key="4">
    <source>
        <dbReference type="Google" id="ProtNLM"/>
    </source>
</evidence>
<dbReference type="EMBL" id="MU032346">
    <property type="protein sequence ID" value="KAF3767637.1"/>
    <property type="molecule type" value="Genomic_DNA"/>
</dbReference>
<organism evidence="2 3">
    <name type="scientific">Cryphonectria parasitica (strain ATCC 38755 / EP155)</name>
    <dbReference type="NCBI Taxonomy" id="660469"/>
    <lineage>
        <taxon>Eukaryota</taxon>
        <taxon>Fungi</taxon>
        <taxon>Dikarya</taxon>
        <taxon>Ascomycota</taxon>
        <taxon>Pezizomycotina</taxon>
        <taxon>Sordariomycetes</taxon>
        <taxon>Sordariomycetidae</taxon>
        <taxon>Diaporthales</taxon>
        <taxon>Cryphonectriaceae</taxon>
        <taxon>Cryphonectria-Endothia species complex</taxon>
        <taxon>Cryphonectria</taxon>
    </lineage>
</organism>
<proteinExistence type="predicted"/>
<reference evidence="2" key="1">
    <citation type="journal article" date="2020" name="Phytopathology">
        <title>Genome sequence of the chestnut blight fungus Cryphonectria parasitica EP155: A fundamental resource for an archetypical invasive plant pathogen.</title>
        <authorList>
            <person name="Crouch J.A."/>
            <person name="Dawe A."/>
            <person name="Aerts A."/>
            <person name="Barry K."/>
            <person name="Churchill A.C.L."/>
            <person name="Grimwood J."/>
            <person name="Hillman B."/>
            <person name="Milgroom M.G."/>
            <person name="Pangilinan J."/>
            <person name="Smith M."/>
            <person name="Salamov A."/>
            <person name="Schmutz J."/>
            <person name="Yadav J."/>
            <person name="Grigoriev I.V."/>
            <person name="Nuss D."/>
        </authorList>
    </citation>
    <scope>NUCLEOTIDE SEQUENCE</scope>
    <source>
        <strain evidence="2">EP155</strain>
    </source>
</reference>
<evidence type="ECO:0000313" key="2">
    <source>
        <dbReference type="EMBL" id="KAF3767637.1"/>
    </source>
</evidence>
<dbReference type="GeneID" id="63833908"/>
<protein>
    <recommendedName>
        <fullName evidence="4">Tafazzin</fullName>
    </recommendedName>
</protein>
<feature type="region of interest" description="Disordered" evidence="1">
    <location>
        <begin position="1"/>
        <end position="60"/>
    </location>
</feature>
<evidence type="ECO:0000256" key="1">
    <source>
        <dbReference type="SAM" id="MobiDB-lite"/>
    </source>
</evidence>
<dbReference type="AlphaFoldDB" id="A0A9P4Y779"/>
<feature type="compositionally biased region" description="Polar residues" evidence="1">
    <location>
        <begin position="12"/>
        <end position="24"/>
    </location>
</feature>
<feature type="region of interest" description="Disordered" evidence="1">
    <location>
        <begin position="203"/>
        <end position="224"/>
    </location>
</feature>
<accession>A0A9P4Y779</accession>
<keyword evidence="3" id="KW-1185">Reference proteome</keyword>
<name>A0A9P4Y779_CRYP1</name>
<dbReference type="Proteomes" id="UP000803844">
    <property type="component" value="Unassembled WGS sequence"/>
</dbReference>
<dbReference type="RefSeq" id="XP_040778598.1">
    <property type="nucleotide sequence ID" value="XM_040916779.1"/>
</dbReference>
<dbReference type="OrthoDB" id="5278911at2759"/>
<gene>
    <name evidence="2" type="ORF">M406DRAFT_251712</name>
</gene>
<comment type="caution">
    <text evidence="2">The sequence shown here is derived from an EMBL/GenBank/DDBJ whole genome shotgun (WGS) entry which is preliminary data.</text>
</comment>
<sequence length="472" mass="52620">MPKKRHQGRYSKPQSTAPAALSSSSDHERPGVNQLLASLRRTRRDGDKPQSPVSVANIAAPSVPPQIREILSLPETPAPAPRRRPRFNPRFDALGRRMPAGPPPPLSWLALSRQTQRLGTSDQDPQDYEQCLLPGLYRPNRGSLSDMILRQMALDWDFQRSYNVYYLYSLPTRLRMALISCVATSYEPGLSLSDLKTILIPQVPNDDDKDDEDEDDRHALSPSSLNEGLTHLDLSTLVGRTIKLRDLSRLLFPSKSQKSEGAVLESWDAVESPPVPRPLLPNLTHLSLAATPDTSAINSWRQLLSLSENLPTLTHLSLAYWPKPSLTPNSTFWKVVTPQGQTVQAGGTNYYSHTLDNDWSEAILILRKLSQNLYGLEYLDVTGCLSWFTALAEKKDGDQIDWAGAWGKVTHLVMHTGSSAPLKPEATSKYTEWLFTMDKAHSIEKTVRAQRAGRGRIFTVERTKWGGDVSSG</sequence>
<evidence type="ECO:0000313" key="3">
    <source>
        <dbReference type="Proteomes" id="UP000803844"/>
    </source>
</evidence>
<feature type="compositionally biased region" description="Acidic residues" evidence="1">
    <location>
        <begin position="205"/>
        <end position="215"/>
    </location>
</feature>